<dbReference type="Gene3D" id="2.30.29.30">
    <property type="entry name" value="Pleckstrin-homology domain (PH domain)/Phosphotyrosine-binding domain (PTB)"/>
    <property type="match status" value="1"/>
</dbReference>
<dbReference type="GO" id="GO:0055037">
    <property type="term" value="C:recycling endosome"/>
    <property type="evidence" value="ECO:0007669"/>
    <property type="project" value="TreeGrafter"/>
</dbReference>
<dbReference type="PROSITE" id="PS50003">
    <property type="entry name" value="PH_DOMAIN"/>
    <property type="match status" value="1"/>
</dbReference>
<dbReference type="Proteomes" id="UP000549394">
    <property type="component" value="Unassembled WGS sequence"/>
</dbReference>
<dbReference type="InterPro" id="IPR011993">
    <property type="entry name" value="PH-like_dom_sf"/>
</dbReference>
<dbReference type="Pfam" id="PF00169">
    <property type="entry name" value="PH"/>
    <property type="match status" value="1"/>
</dbReference>
<evidence type="ECO:0000259" key="2">
    <source>
        <dbReference type="PROSITE" id="PS50003"/>
    </source>
</evidence>
<feature type="region of interest" description="Disordered" evidence="1">
    <location>
        <begin position="191"/>
        <end position="229"/>
    </location>
</feature>
<dbReference type="GO" id="GO:0007032">
    <property type="term" value="P:endosome organization"/>
    <property type="evidence" value="ECO:0007669"/>
    <property type="project" value="TreeGrafter"/>
</dbReference>
<proteinExistence type="predicted"/>
<feature type="compositionally biased region" description="Acidic residues" evidence="1">
    <location>
        <begin position="219"/>
        <end position="229"/>
    </location>
</feature>
<name>A0A7I8W105_9ANNE</name>
<dbReference type="EMBL" id="CAJFCJ010000014">
    <property type="protein sequence ID" value="CAD5121523.1"/>
    <property type="molecule type" value="Genomic_DNA"/>
</dbReference>
<dbReference type="InterPro" id="IPR045188">
    <property type="entry name" value="Boi1/Boi2-like"/>
</dbReference>
<evidence type="ECO:0000313" key="4">
    <source>
        <dbReference type="Proteomes" id="UP000549394"/>
    </source>
</evidence>
<evidence type="ECO:0000313" key="3">
    <source>
        <dbReference type="EMBL" id="CAD5121523.1"/>
    </source>
</evidence>
<protein>
    <submittedName>
        <fullName evidence="3">DgyrCDS10024</fullName>
    </submittedName>
</protein>
<dbReference type="GO" id="GO:0005802">
    <property type="term" value="C:trans-Golgi network"/>
    <property type="evidence" value="ECO:0007669"/>
    <property type="project" value="TreeGrafter"/>
</dbReference>
<dbReference type="PANTHER" id="PTHR22902">
    <property type="entry name" value="SESQUIPEDALIAN"/>
    <property type="match status" value="1"/>
</dbReference>
<feature type="compositionally biased region" description="Acidic residues" evidence="1">
    <location>
        <begin position="201"/>
        <end position="210"/>
    </location>
</feature>
<dbReference type="GO" id="GO:0001881">
    <property type="term" value="P:receptor recycling"/>
    <property type="evidence" value="ECO:0007669"/>
    <property type="project" value="TreeGrafter"/>
</dbReference>
<accession>A0A7I8W105</accession>
<reference evidence="3 4" key="1">
    <citation type="submission" date="2020-08" db="EMBL/GenBank/DDBJ databases">
        <authorList>
            <person name="Hejnol A."/>
        </authorList>
    </citation>
    <scope>NUCLEOTIDE SEQUENCE [LARGE SCALE GENOMIC DNA]</scope>
</reference>
<dbReference type="GO" id="GO:0042147">
    <property type="term" value="P:retrograde transport, endosome to Golgi"/>
    <property type="evidence" value="ECO:0007669"/>
    <property type="project" value="TreeGrafter"/>
</dbReference>
<comment type="caution">
    <text evidence="3">The sequence shown here is derived from an EMBL/GenBank/DDBJ whole genome shotgun (WGS) entry which is preliminary data.</text>
</comment>
<dbReference type="GO" id="GO:0005829">
    <property type="term" value="C:cytosol"/>
    <property type="evidence" value="ECO:0007669"/>
    <property type="project" value="GOC"/>
</dbReference>
<sequence length="229" mass="26551">MKINDNMLAMYANHRSRKPTKEGYLFKRGEINQQYQLRHCVLRANMLFYSEGPNQQPLGVIILEGATVDFLGIEPNPKLVNKSLNIKKLHLFVIQWKAYGQNLRRYTLGCEKTEDIDDWMNKIVMSSYSFMRKVHTELKKQLDTLQNVPTRPPLPEKRKSFEELHEDLRQRISEMCPNLNIISKSDSQIIDLGIDEPNSPDVEDVEEESENNSGSIEAVEPDQEETLSE</sequence>
<dbReference type="OrthoDB" id="10261837at2759"/>
<evidence type="ECO:0000256" key="1">
    <source>
        <dbReference type="SAM" id="MobiDB-lite"/>
    </source>
</evidence>
<dbReference type="PANTHER" id="PTHR22902:SF53">
    <property type="entry name" value="INOSITOL PHOSPHATASE INTERACTING PROTEIN, ISOFORM A"/>
    <property type="match status" value="1"/>
</dbReference>
<dbReference type="AlphaFoldDB" id="A0A7I8W105"/>
<keyword evidence="4" id="KW-1185">Reference proteome</keyword>
<organism evidence="3 4">
    <name type="scientific">Dimorphilus gyrociliatus</name>
    <dbReference type="NCBI Taxonomy" id="2664684"/>
    <lineage>
        <taxon>Eukaryota</taxon>
        <taxon>Metazoa</taxon>
        <taxon>Spiralia</taxon>
        <taxon>Lophotrochozoa</taxon>
        <taxon>Annelida</taxon>
        <taxon>Polychaeta</taxon>
        <taxon>Polychaeta incertae sedis</taxon>
        <taxon>Dinophilidae</taxon>
        <taxon>Dimorphilus</taxon>
    </lineage>
</organism>
<feature type="domain" description="PH" evidence="2">
    <location>
        <begin position="18"/>
        <end position="128"/>
    </location>
</feature>
<dbReference type="SUPFAM" id="SSF50729">
    <property type="entry name" value="PH domain-like"/>
    <property type="match status" value="1"/>
</dbReference>
<dbReference type="InterPro" id="IPR001849">
    <property type="entry name" value="PH_domain"/>
</dbReference>
<dbReference type="GO" id="GO:0005769">
    <property type="term" value="C:early endosome"/>
    <property type="evidence" value="ECO:0007669"/>
    <property type="project" value="TreeGrafter"/>
</dbReference>
<dbReference type="SMART" id="SM00233">
    <property type="entry name" value="PH"/>
    <property type="match status" value="1"/>
</dbReference>
<gene>
    <name evidence="3" type="ORF">DGYR_LOCUS9468</name>
</gene>